<evidence type="ECO:0000256" key="1">
    <source>
        <dbReference type="ARBA" id="ARBA00001709"/>
    </source>
</evidence>
<dbReference type="Pfam" id="PF16113">
    <property type="entry name" value="ECH_2"/>
    <property type="match status" value="1"/>
</dbReference>
<dbReference type="CDD" id="cd06558">
    <property type="entry name" value="crotonase-like"/>
    <property type="match status" value="1"/>
</dbReference>
<evidence type="ECO:0000256" key="2">
    <source>
        <dbReference type="ARBA" id="ARBA00011915"/>
    </source>
</evidence>
<dbReference type="Proteomes" id="UP000462152">
    <property type="component" value="Unassembled WGS sequence"/>
</dbReference>
<evidence type="ECO:0000313" key="6">
    <source>
        <dbReference type="Proteomes" id="UP000462152"/>
    </source>
</evidence>
<dbReference type="RefSeq" id="WP_129316188.1">
    <property type="nucleotide sequence ID" value="NZ_NOIQ01000019.1"/>
</dbReference>
<proteinExistence type="predicted"/>
<dbReference type="InterPro" id="IPR032259">
    <property type="entry name" value="HIBYL-CoA-H"/>
</dbReference>
<feature type="domain" description="Enoyl-CoA hydratase/isomerase" evidence="4">
    <location>
        <begin position="19"/>
        <end position="347"/>
    </location>
</feature>
<dbReference type="EC" id="3.1.2.4" evidence="2"/>
<sequence>MADQPQEPSVLTEIRGHLGLVTLNRPRAVNALNVEMIQLINRALDEFEADANVTCVAVVGSGDRGLCAGGDVVALYKAASGGDEAMGIDFFRQEYDFDYRISRLSKPYIAVMNGLVLGGGIGLSVPGSHRIATDTTRTGMPETGIGFSPDVGGLNYLSHAPGHAGRHMALTGLHVDGADAVHAGLADFYVPDASIGDLLAALENIENPGEAATTIQGFGIEPPESELEAASRWIDEDYAAETVEEILHNLETRVEKEPENDLAAKALKALRRNSPTGMKTALEGLVRAADQSLAETLIQDFRTSGNALFAHDMAEGIRAQVIDKDRNPQWQPQALEDVDRELVLSFFGPVPGHEDLQLPR</sequence>
<comment type="catalytic activity">
    <reaction evidence="1">
        <text>3-hydroxy-2-methylpropanoyl-CoA + H2O = 3-hydroxy-2-methylpropanoate + CoA + H(+)</text>
        <dbReference type="Rhea" id="RHEA:20888"/>
        <dbReference type="ChEBI" id="CHEBI:11805"/>
        <dbReference type="ChEBI" id="CHEBI:15377"/>
        <dbReference type="ChEBI" id="CHEBI:15378"/>
        <dbReference type="ChEBI" id="CHEBI:57287"/>
        <dbReference type="ChEBI" id="CHEBI:57340"/>
        <dbReference type="EC" id="3.1.2.4"/>
    </reaction>
</comment>
<dbReference type="PANTHER" id="PTHR43176:SF3">
    <property type="entry name" value="3-HYDROXYISOBUTYRYL-COA HYDROLASE, MITOCHONDRIAL"/>
    <property type="match status" value="1"/>
</dbReference>
<dbReference type="NCBIfam" id="NF004127">
    <property type="entry name" value="PRK05617.1"/>
    <property type="match status" value="1"/>
</dbReference>
<comment type="caution">
    <text evidence="5">The sequence shown here is derived from an EMBL/GenBank/DDBJ whole genome shotgun (WGS) entry which is preliminary data.</text>
</comment>
<protein>
    <recommendedName>
        <fullName evidence="2">3-hydroxyisobutyryl-CoA hydrolase</fullName>
        <ecNumber evidence="2">3.1.2.4</ecNumber>
    </recommendedName>
</protein>
<reference evidence="5 6" key="1">
    <citation type="submission" date="2019-12" db="EMBL/GenBank/DDBJ databases">
        <authorList>
            <person name="Li J."/>
            <person name="Shi Y."/>
            <person name="Xu G."/>
            <person name="Xiao D."/>
            <person name="Ran X."/>
        </authorList>
    </citation>
    <scope>NUCLEOTIDE SEQUENCE [LARGE SCALE GENOMIC DNA]</scope>
    <source>
        <strain evidence="5 6">JCM 15915</strain>
    </source>
</reference>
<dbReference type="OrthoDB" id="9790967at2"/>
<keyword evidence="3" id="KW-0378">Hydrolase</keyword>
<accession>A0A7M3SVR6</accession>
<dbReference type="GO" id="GO:0005829">
    <property type="term" value="C:cytosol"/>
    <property type="evidence" value="ECO:0007669"/>
    <property type="project" value="TreeGrafter"/>
</dbReference>
<keyword evidence="6" id="KW-1185">Reference proteome</keyword>
<dbReference type="SUPFAM" id="SSF52096">
    <property type="entry name" value="ClpP/crotonase"/>
    <property type="match status" value="1"/>
</dbReference>
<dbReference type="GO" id="GO:0003860">
    <property type="term" value="F:3-hydroxyisobutyryl-CoA hydrolase activity"/>
    <property type="evidence" value="ECO:0007669"/>
    <property type="project" value="UniProtKB-EC"/>
</dbReference>
<dbReference type="PANTHER" id="PTHR43176">
    <property type="entry name" value="3-HYDROXYISOBUTYRYL-COA HYDROLASE-RELATED"/>
    <property type="match status" value="1"/>
</dbReference>
<dbReference type="GO" id="GO:0006574">
    <property type="term" value="P:L-valine catabolic process"/>
    <property type="evidence" value="ECO:0007669"/>
    <property type="project" value="TreeGrafter"/>
</dbReference>
<evidence type="ECO:0000259" key="4">
    <source>
        <dbReference type="Pfam" id="PF16113"/>
    </source>
</evidence>
<dbReference type="InterPro" id="IPR045004">
    <property type="entry name" value="ECH_dom"/>
</dbReference>
<gene>
    <name evidence="5" type="ORF">GMA10_11800</name>
</gene>
<dbReference type="Gene3D" id="3.90.226.10">
    <property type="entry name" value="2-enoyl-CoA Hydratase, Chain A, domain 1"/>
    <property type="match status" value="1"/>
</dbReference>
<organism evidence="5 6">
    <name type="scientific">Rothia koreensis</name>
    <dbReference type="NCBI Taxonomy" id="592378"/>
    <lineage>
        <taxon>Bacteria</taxon>
        <taxon>Bacillati</taxon>
        <taxon>Actinomycetota</taxon>
        <taxon>Actinomycetes</taxon>
        <taxon>Micrococcales</taxon>
        <taxon>Micrococcaceae</taxon>
        <taxon>Rothia</taxon>
    </lineage>
</organism>
<dbReference type="EMBL" id="WOGT01000009">
    <property type="protein sequence ID" value="MUN55881.1"/>
    <property type="molecule type" value="Genomic_DNA"/>
</dbReference>
<dbReference type="AlphaFoldDB" id="A0A7M3SVR6"/>
<evidence type="ECO:0000256" key="3">
    <source>
        <dbReference type="ARBA" id="ARBA00022801"/>
    </source>
</evidence>
<name>A0A7M3SVR6_9MICC</name>
<keyword evidence="5" id="KW-0413">Isomerase</keyword>
<dbReference type="InterPro" id="IPR029045">
    <property type="entry name" value="ClpP/crotonase-like_dom_sf"/>
</dbReference>
<evidence type="ECO:0000313" key="5">
    <source>
        <dbReference type="EMBL" id="MUN55881.1"/>
    </source>
</evidence>
<dbReference type="GO" id="GO:0016853">
    <property type="term" value="F:isomerase activity"/>
    <property type="evidence" value="ECO:0007669"/>
    <property type="project" value="UniProtKB-KW"/>
</dbReference>